<feature type="binding site" evidence="7">
    <location>
        <begin position="14"/>
        <end position="18"/>
    </location>
    <ligand>
        <name>L-glutamate</name>
        <dbReference type="ChEBI" id="CHEBI:29985"/>
    </ligand>
</feature>
<feature type="binding site" evidence="7">
    <location>
        <position position="138"/>
    </location>
    <ligand>
        <name>Zn(2+)</name>
        <dbReference type="ChEBI" id="CHEBI:29105"/>
    </ligand>
</feature>
<dbReference type="InterPro" id="IPR049940">
    <property type="entry name" value="GluQ/Sye"/>
</dbReference>
<feature type="binding site" evidence="7">
    <location>
        <position position="219"/>
    </location>
    <ligand>
        <name>L-glutamate</name>
        <dbReference type="ChEBI" id="CHEBI:29985"/>
    </ligand>
</feature>
<comment type="caution">
    <text evidence="10">The sequence shown here is derived from an EMBL/GenBank/DDBJ whole genome shotgun (WGS) entry which is preliminary data.</text>
</comment>
<dbReference type="Pfam" id="PF00749">
    <property type="entry name" value="tRNA-synt_1c"/>
    <property type="match status" value="1"/>
</dbReference>
<dbReference type="PANTHER" id="PTHR43311">
    <property type="entry name" value="GLUTAMATE--TRNA LIGASE"/>
    <property type="match status" value="1"/>
</dbReference>
<keyword evidence="6 7" id="KW-0030">Aminoacyl-tRNA synthetase</keyword>
<evidence type="ECO:0000256" key="8">
    <source>
        <dbReference type="RuleBase" id="RU363037"/>
    </source>
</evidence>
<evidence type="ECO:0000313" key="11">
    <source>
        <dbReference type="Proteomes" id="UP001248709"/>
    </source>
</evidence>
<reference evidence="10 11" key="1">
    <citation type="submission" date="2023-07" db="EMBL/GenBank/DDBJ databases">
        <title>Genomic Encyclopedia of Type Strains, Phase IV (KMG-IV): sequencing the most valuable type-strain genomes for metagenomic binning, comparative biology and taxonomic classification.</title>
        <authorList>
            <person name="Goeker M."/>
        </authorList>
    </citation>
    <scope>NUCLEOTIDE SEQUENCE [LARGE SCALE GENOMIC DNA]</scope>
    <source>
        <strain evidence="10 11">T98</strain>
    </source>
</reference>
<dbReference type="PANTHER" id="PTHR43311:SF1">
    <property type="entry name" value="GLUTAMYL-Q TRNA(ASP) SYNTHETASE"/>
    <property type="match status" value="1"/>
</dbReference>
<feature type="binding site" evidence="7">
    <location>
        <position position="50"/>
    </location>
    <ligand>
        <name>L-glutamate</name>
        <dbReference type="ChEBI" id="CHEBI:29985"/>
    </ligand>
</feature>
<organism evidence="10 11">
    <name type="scientific">Paenibacillus forsythiae</name>
    <dbReference type="NCBI Taxonomy" id="365616"/>
    <lineage>
        <taxon>Bacteria</taxon>
        <taxon>Bacillati</taxon>
        <taxon>Bacillota</taxon>
        <taxon>Bacilli</taxon>
        <taxon>Bacillales</taxon>
        <taxon>Paenibacillaceae</taxon>
        <taxon>Paenibacillus</taxon>
    </lineage>
</organism>
<evidence type="ECO:0000256" key="1">
    <source>
        <dbReference type="ARBA" id="ARBA00022598"/>
    </source>
</evidence>
<evidence type="ECO:0000256" key="5">
    <source>
        <dbReference type="ARBA" id="ARBA00022840"/>
    </source>
</evidence>
<dbReference type="NCBIfam" id="TIGR03838">
    <property type="entry name" value="queuosine_YadB"/>
    <property type="match status" value="1"/>
</dbReference>
<feature type="short sequence motif" description="'HIGH' region" evidence="7">
    <location>
        <begin position="17"/>
        <end position="27"/>
    </location>
</feature>
<keyword evidence="3 7" id="KW-0547">Nucleotide-binding</keyword>
<sequence>MFNDRNPAGSVRGRFAPSPSGDIHIGNALAALLAWLQIRSLDGKLVLRMEDIDTARCRPEYARHIIEDLRWLGLSWDEGPDIGGPCGPYVQSQRLELYEAALNRLRIQGRLYPCYCSRQDILAAAAAPHGLSSEGPVYPGTCRSLTPEEAGQRSLTKTPSLRFAVPPCEIAFTDGIAGSRRTDAAAGGDFIVRRADGIFSYQLAVVVDDALMGITDVLRGADLLDSTPRQLMLYEALGWKPPRFTHVPLLMDPDGRRLAKRHGGITLAELREAGASPQTVNGWLAWTAGLLPEPLPVSPQELIREFRQDQISREDIIVTPDMLRRLHPSLGQRGH</sequence>
<keyword evidence="5 7" id="KW-0067">ATP-binding</keyword>
<dbReference type="InterPro" id="IPR001412">
    <property type="entry name" value="aa-tRNA-synth_I_CS"/>
</dbReference>
<feature type="short sequence motif" description="'KMSKS' region" evidence="7">
    <location>
        <begin position="257"/>
        <end position="261"/>
    </location>
</feature>
<comment type="similarity">
    <text evidence="7">Belongs to the class-I aminoacyl-tRNA synthetase family. GluQ subfamily.</text>
</comment>
<dbReference type="Proteomes" id="UP001248709">
    <property type="component" value="Unassembled WGS sequence"/>
</dbReference>
<gene>
    <name evidence="7" type="primary">gluQ</name>
    <name evidence="10" type="ORF">J2Z22_001869</name>
</gene>
<feature type="binding site" evidence="7">
    <location>
        <position position="142"/>
    </location>
    <ligand>
        <name>Zn(2+)</name>
        <dbReference type="ChEBI" id="CHEBI:29105"/>
    </ligand>
</feature>
<dbReference type="RefSeq" id="WP_312000959.1">
    <property type="nucleotide sequence ID" value="NZ_JAUSUY010000006.1"/>
</dbReference>
<evidence type="ECO:0000256" key="4">
    <source>
        <dbReference type="ARBA" id="ARBA00022833"/>
    </source>
</evidence>
<evidence type="ECO:0000259" key="9">
    <source>
        <dbReference type="Pfam" id="PF00749"/>
    </source>
</evidence>
<accession>A0ABU3H692</accession>
<keyword evidence="2 7" id="KW-0479">Metal-binding</keyword>
<dbReference type="HAMAP" id="MF_01428">
    <property type="entry name" value="Glu_Q_tRNA_synth"/>
    <property type="match status" value="1"/>
</dbReference>
<evidence type="ECO:0000313" key="10">
    <source>
        <dbReference type="EMBL" id="MDT3426343.1"/>
    </source>
</evidence>
<dbReference type="EC" id="6.1.1.-" evidence="7"/>
<dbReference type="SUPFAM" id="SSF52374">
    <property type="entry name" value="Nucleotidylyl transferase"/>
    <property type="match status" value="1"/>
</dbReference>
<feature type="binding site" evidence="7">
    <location>
        <position position="116"/>
    </location>
    <ligand>
        <name>Zn(2+)</name>
        <dbReference type="ChEBI" id="CHEBI:29105"/>
    </ligand>
</feature>
<dbReference type="PRINTS" id="PR00987">
    <property type="entry name" value="TRNASYNTHGLU"/>
</dbReference>
<dbReference type="PROSITE" id="PS00178">
    <property type="entry name" value="AA_TRNA_LIGASE_I"/>
    <property type="match status" value="1"/>
</dbReference>
<dbReference type="GO" id="GO:0004818">
    <property type="term" value="F:glutamate-tRNA ligase activity"/>
    <property type="evidence" value="ECO:0007669"/>
    <property type="project" value="UniProtKB-EC"/>
</dbReference>
<proteinExistence type="inferred from homology"/>
<comment type="cofactor">
    <cofactor evidence="7">
        <name>Zn(2+)</name>
        <dbReference type="ChEBI" id="CHEBI:29105"/>
    </cofactor>
    <text evidence="7">Binds 1 zinc ion per subunit.</text>
</comment>
<name>A0ABU3H692_9BACL</name>
<dbReference type="Gene3D" id="3.40.50.620">
    <property type="entry name" value="HUPs"/>
    <property type="match status" value="1"/>
</dbReference>
<dbReference type="NCBIfam" id="NF004315">
    <property type="entry name" value="PRK05710.1-4"/>
    <property type="match status" value="1"/>
</dbReference>
<feature type="binding site" evidence="7">
    <location>
        <position position="260"/>
    </location>
    <ligand>
        <name>ATP</name>
        <dbReference type="ChEBI" id="CHEBI:30616"/>
    </ligand>
</feature>
<dbReference type="InterPro" id="IPR000924">
    <property type="entry name" value="Glu/Gln-tRNA-synth"/>
</dbReference>
<feature type="domain" description="Glutamyl/glutaminyl-tRNA synthetase class Ib catalytic" evidence="9">
    <location>
        <begin position="11"/>
        <end position="278"/>
    </location>
</feature>
<dbReference type="NCBIfam" id="NF004314">
    <property type="entry name" value="PRK05710.1-3"/>
    <property type="match status" value="1"/>
</dbReference>
<keyword evidence="1 7" id="KW-0436">Ligase</keyword>
<keyword evidence="8" id="KW-0648">Protein biosynthesis</keyword>
<keyword evidence="11" id="KW-1185">Reference proteome</keyword>
<evidence type="ECO:0000256" key="3">
    <source>
        <dbReference type="ARBA" id="ARBA00022741"/>
    </source>
</evidence>
<dbReference type="InterPro" id="IPR014729">
    <property type="entry name" value="Rossmann-like_a/b/a_fold"/>
</dbReference>
<protein>
    <recommendedName>
        <fullName evidence="7">Glutamyl-Q tRNA(Asp) synthetase</fullName>
        <shortName evidence="7">Glu-Q-RSs</shortName>
        <ecNumber evidence="7">6.1.1.-</ecNumber>
    </recommendedName>
</protein>
<dbReference type="InterPro" id="IPR020058">
    <property type="entry name" value="Glu/Gln-tRNA-synth_Ib_cat-dom"/>
</dbReference>
<keyword evidence="4 7" id="KW-0862">Zinc</keyword>
<feature type="binding site" evidence="7">
    <location>
        <position position="114"/>
    </location>
    <ligand>
        <name>Zn(2+)</name>
        <dbReference type="ChEBI" id="CHEBI:29105"/>
    </ligand>
</feature>
<evidence type="ECO:0000256" key="6">
    <source>
        <dbReference type="ARBA" id="ARBA00023146"/>
    </source>
</evidence>
<evidence type="ECO:0000256" key="7">
    <source>
        <dbReference type="HAMAP-Rule" id="MF_01428"/>
    </source>
</evidence>
<dbReference type="EMBL" id="JAUSUY010000006">
    <property type="protein sequence ID" value="MDT3426343.1"/>
    <property type="molecule type" value="Genomic_DNA"/>
</dbReference>
<feature type="binding site" evidence="7">
    <location>
        <position position="201"/>
    </location>
    <ligand>
        <name>L-glutamate</name>
        <dbReference type="ChEBI" id="CHEBI:29985"/>
    </ligand>
</feature>
<evidence type="ECO:0000256" key="2">
    <source>
        <dbReference type="ARBA" id="ARBA00022723"/>
    </source>
</evidence>
<dbReference type="InterPro" id="IPR022380">
    <property type="entry name" value="Glu-Q_tRNA(Asp)_Synthase"/>
</dbReference>
<comment type="function">
    <text evidence="7">Catalyzes the tRNA-independent activation of glutamate in presence of ATP and the subsequent transfer of glutamate onto a tRNA(Asp). Glutamate is transferred on the 2-amino-5-(4,5-dihydroxy-2-cyclopenten-1-yl) moiety of the queuosine in the wobble position of the QUC anticodon.</text>
</comment>